<dbReference type="InterPro" id="IPR039425">
    <property type="entry name" value="RNA_pol_sigma-70-like"/>
</dbReference>
<dbReference type="InterPro" id="IPR014327">
    <property type="entry name" value="RNA_pol_sigma70_bacteroid"/>
</dbReference>
<feature type="domain" description="RNA polymerase sigma factor 70 region 4 type 2" evidence="6">
    <location>
        <begin position="125"/>
        <end position="176"/>
    </location>
</feature>
<evidence type="ECO:0000259" key="6">
    <source>
        <dbReference type="Pfam" id="PF08281"/>
    </source>
</evidence>
<keyword evidence="8" id="KW-1185">Reference proteome</keyword>
<dbReference type="SUPFAM" id="SSF88946">
    <property type="entry name" value="Sigma2 domain of RNA polymerase sigma factors"/>
    <property type="match status" value="1"/>
</dbReference>
<feature type="domain" description="RNA polymerase sigma-70 region 2" evidence="5">
    <location>
        <begin position="27"/>
        <end position="94"/>
    </location>
</feature>
<dbReference type="InterPro" id="IPR013324">
    <property type="entry name" value="RNA_pol_sigma_r3/r4-like"/>
</dbReference>
<keyword evidence="2" id="KW-0805">Transcription regulation</keyword>
<name>A0ABP9C109_9SPHI</name>
<dbReference type="NCBIfam" id="TIGR02937">
    <property type="entry name" value="sigma70-ECF"/>
    <property type="match status" value="1"/>
</dbReference>
<evidence type="ECO:0000313" key="8">
    <source>
        <dbReference type="Proteomes" id="UP001501411"/>
    </source>
</evidence>
<dbReference type="RefSeq" id="WP_345233549.1">
    <property type="nucleotide sequence ID" value="NZ_BAABIQ010000042.1"/>
</dbReference>
<dbReference type="Pfam" id="PF08281">
    <property type="entry name" value="Sigma70_r4_2"/>
    <property type="match status" value="1"/>
</dbReference>
<accession>A0ABP9C109</accession>
<dbReference type="Pfam" id="PF04542">
    <property type="entry name" value="Sigma70_r2"/>
    <property type="match status" value="1"/>
</dbReference>
<dbReference type="SUPFAM" id="SSF88659">
    <property type="entry name" value="Sigma3 and sigma4 domains of RNA polymerase sigma factors"/>
    <property type="match status" value="1"/>
</dbReference>
<protein>
    <submittedName>
        <fullName evidence="7">RNA polymerase sigma-70 factor</fullName>
    </submittedName>
</protein>
<proteinExistence type="inferred from homology"/>
<dbReference type="NCBIfam" id="TIGR02985">
    <property type="entry name" value="Sig70_bacteroi1"/>
    <property type="match status" value="1"/>
</dbReference>
<dbReference type="InterPro" id="IPR013325">
    <property type="entry name" value="RNA_pol_sigma_r2"/>
</dbReference>
<evidence type="ECO:0000256" key="4">
    <source>
        <dbReference type="ARBA" id="ARBA00023163"/>
    </source>
</evidence>
<keyword evidence="4" id="KW-0804">Transcription</keyword>
<comment type="similarity">
    <text evidence="1">Belongs to the sigma-70 factor family. ECF subfamily.</text>
</comment>
<dbReference type="InterPro" id="IPR013249">
    <property type="entry name" value="RNA_pol_sigma70_r4_t2"/>
</dbReference>
<dbReference type="Proteomes" id="UP001501411">
    <property type="component" value="Unassembled WGS sequence"/>
</dbReference>
<dbReference type="InterPro" id="IPR007627">
    <property type="entry name" value="RNA_pol_sigma70_r2"/>
</dbReference>
<keyword evidence="3" id="KW-0731">Sigma factor</keyword>
<sequence>MEKIAHLTDRQLLLLINDGSQSAFSLLFRRYNRQLYTHAYHKLRDEEEAKDVVQDVFINVWNLIQRQALATDNFQGYLLCAVKNKILDNLSKKKNAALYLASLQDFIEHEETWADYPIREQQMQDQIDEAILALPFRMRAVFELSRKQHLSHKEIARQLNISHQTVTDQIKKALKILRVKLGIVLSLLFFLIS</sequence>
<comment type="caution">
    <text evidence="7">The sequence shown here is derived from an EMBL/GenBank/DDBJ whole genome shotgun (WGS) entry which is preliminary data.</text>
</comment>
<dbReference type="PANTHER" id="PTHR43133:SF46">
    <property type="entry name" value="RNA POLYMERASE SIGMA-70 FACTOR ECF SUBFAMILY"/>
    <property type="match status" value="1"/>
</dbReference>
<dbReference type="Gene3D" id="1.10.10.10">
    <property type="entry name" value="Winged helix-like DNA-binding domain superfamily/Winged helix DNA-binding domain"/>
    <property type="match status" value="1"/>
</dbReference>
<dbReference type="PANTHER" id="PTHR43133">
    <property type="entry name" value="RNA POLYMERASE ECF-TYPE SIGMA FACTO"/>
    <property type="match status" value="1"/>
</dbReference>
<evidence type="ECO:0000256" key="2">
    <source>
        <dbReference type="ARBA" id="ARBA00023015"/>
    </source>
</evidence>
<dbReference type="Gene3D" id="1.10.1740.10">
    <property type="match status" value="1"/>
</dbReference>
<evidence type="ECO:0000256" key="3">
    <source>
        <dbReference type="ARBA" id="ARBA00023082"/>
    </source>
</evidence>
<dbReference type="EMBL" id="BAABIQ010000042">
    <property type="protein sequence ID" value="GAA4802210.1"/>
    <property type="molecule type" value="Genomic_DNA"/>
</dbReference>
<evidence type="ECO:0000313" key="7">
    <source>
        <dbReference type="EMBL" id="GAA4802210.1"/>
    </source>
</evidence>
<reference evidence="8" key="1">
    <citation type="journal article" date="2019" name="Int. J. Syst. Evol. Microbiol.">
        <title>The Global Catalogue of Microorganisms (GCM) 10K type strain sequencing project: providing services to taxonomists for standard genome sequencing and annotation.</title>
        <authorList>
            <consortium name="The Broad Institute Genomics Platform"/>
            <consortium name="The Broad Institute Genome Sequencing Center for Infectious Disease"/>
            <person name="Wu L."/>
            <person name="Ma J."/>
        </authorList>
    </citation>
    <scope>NUCLEOTIDE SEQUENCE [LARGE SCALE GENOMIC DNA]</scope>
    <source>
        <strain evidence="8">JCM 18200</strain>
    </source>
</reference>
<evidence type="ECO:0000256" key="1">
    <source>
        <dbReference type="ARBA" id="ARBA00010641"/>
    </source>
</evidence>
<organism evidence="7 8">
    <name type="scientific">Olivibacter ginsenosidimutans</name>
    <dbReference type="NCBI Taxonomy" id="1176537"/>
    <lineage>
        <taxon>Bacteria</taxon>
        <taxon>Pseudomonadati</taxon>
        <taxon>Bacteroidota</taxon>
        <taxon>Sphingobacteriia</taxon>
        <taxon>Sphingobacteriales</taxon>
        <taxon>Sphingobacteriaceae</taxon>
        <taxon>Olivibacter</taxon>
    </lineage>
</organism>
<evidence type="ECO:0000259" key="5">
    <source>
        <dbReference type="Pfam" id="PF04542"/>
    </source>
</evidence>
<dbReference type="InterPro" id="IPR014284">
    <property type="entry name" value="RNA_pol_sigma-70_dom"/>
</dbReference>
<gene>
    <name evidence="7" type="ORF">GCM10023231_33960</name>
</gene>
<dbReference type="InterPro" id="IPR036388">
    <property type="entry name" value="WH-like_DNA-bd_sf"/>
</dbReference>